<name>A0ABS9BL15_9BACT</name>
<reference evidence="1 2" key="1">
    <citation type="submission" date="2022-01" db="EMBL/GenBank/DDBJ databases">
        <title>Flavihumibacter sp. nov., isolated from sediment of a river.</title>
        <authorList>
            <person name="Liu H."/>
        </authorList>
    </citation>
    <scope>NUCLEOTIDE SEQUENCE [LARGE SCALE GENOMIC DNA]</scope>
    <source>
        <strain evidence="1 2">RY-1</strain>
    </source>
</reference>
<gene>
    <name evidence="1" type="ORF">L0U88_11895</name>
</gene>
<organism evidence="1 2">
    <name type="scientific">Flavihumibacter fluminis</name>
    <dbReference type="NCBI Taxonomy" id="2909236"/>
    <lineage>
        <taxon>Bacteria</taxon>
        <taxon>Pseudomonadati</taxon>
        <taxon>Bacteroidota</taxon>
        <taxon>Chitinophagia</taxon>
        <taxon>Chitinophagales</taxon>
        <taxon>Chitinophagaceae</taxon>
        <taxon>Flavihumibacter</taxon>
    </lineage>
</organism>
<dbReference type="InterPro" id="IPR011322">
    <property type="entry name" value="N-reg_PII-like_a/b"/>
</dbReference>
<accession>A0ABS9BL15</accession>
<evidence type="ECO:0000313" key="2">
    <source>
        <dbReference type="Proteomes" id="UP001200145"/>
    </source>
</evidence>
<proteinExistence type="predicted"/>
<comment type="caution">
    <text evidence="1">The sequence shown here is derived from an EMBL/GenBank/DDBJ whole genome shotgun (WGS) entry which is preliminary data.</text>
</comment>
<dbReference type="RefSeq" id="WP_234866286.1">
    <property type="nucleotide sequence ID" value="NZ_JAKEVY010000003.1"/>
</dbReference>
<keyword evidence="2" id="KW-1185">Reference proteome</keyword>
<dbReference type="SUPFAM" id="SSF54913">
    <property type="entry name" value="GlnB-like"/>
    <property type="match status" value="1"/>
</dbReference>
<evidence type="ECO:0000313" key="1">
    <source>
        <dbReference type="EMBL" id="MCF1715331.1"/>
    </source>
</evidence>
<sequence>MKLLIVTCLKENQKDVSSIFREAGIRVFSVTETVGFKDGHQPDLMESWFSSGEEQYDSLFLFSFTGEREADKAMQLVREYNQLTSTQFPLRAFQLAVEQSSHSL</sequence>
<protein>
    <submittedName>
        <fullName evidence="1">Uncharacterized protein</fullName>
    </submittedName>
</protein>
<dbReference type="Proteomes" id="UP001200145">
    <property type="component" value="Unassembled WGS sequence"/>
</dbReference>
<dbReference type="EMBL" id="JAKEVY010000003">
    <property type="protein sequence ID" value="MCF1715331.1"/>
    <property type="molecule type" value="Genomic_DNA"/>
</dbReference>